<dbReference type="AlphaFoldDB" id="A0A1A3P540"/>
<feature type="domain" description="Phage capsid-like C-terminal" evidence="2">
    <location>
        <begin position="59"/>
        <end position="275"/>
    </location>
</feature>
<dbReference type="Pfam" id="PF05065">
    <property type="entry name" value="Phage_capsid"/>
    <property type="match status" value="1"/>
</dbReference>
<dbReference type="Proteomes" id="UP000093928">
    <property type="component" value="Unassembled WGS sequence"/>
</dbReference>
<dbReference type="SUPFAM" id="SSF56563">
    <property type="entry name" value="Major capsid protein gp5"/>
    <property type="match status" value="1"/>
</dbReference>
<dbReference type="EMBL" id="LZLS01000091">
    <property type="protein sequence ID" value="OBK27707.1"/>
    <property type="molecule type" value="Genomic_DNA"/>
</dbReference>
<dbReference type="RefSeq" id="WP_065143910.1">
    <property type="nucleotide sequence ID" value="NZ_LZLS01000091.1"/>
</dbReference>
<reference evidence="3 4" key="1">
    <citation type="submission" date="2016-06" db="EMBL/GenBank/DDBJ databases">
        <authorList>
            <person name="Kjaerup R.B."/>
            <person name="Dalgaard T.S."/>
            <person name="Juul-Madsen H.R."/>
        </authorList>
    </citation>
    <scope>NUCLEOTIDE SEQUENCE [LARGE SCALE GENOMIC DNA]</scope>
    <source>
        <strain evidence="3 4">1165133.8</strain>
    </source>
</reference>
<dbReference type="Gene3D" id="3.30.2400.10">
    <property type="entry name" value="Major capsid protein gp5"/>
    <property type="match status" value="1"/>
</dbReference>
<dbReference type="Gene3D" id="3.30.2320.10">
    <property type="entry name" value="hypothetical protein PF0899 domain"/>
    <property type="match status" value="1"/>
</dbReference>
<evidence type="ECO:0000313" key="4">
    <source>
        <dbReference type="Proteomes" id="UP000093928"/>
    </source>
</evidence>
<dbReference type="InterPro" id="IPR024455">
    <property type="entry name" value="Phage_capsid"/>
</dbReference>
<comment type="subcellular location">
    <subcellularLocation>
        <location evidence="1">Virion</location>
    </subcellularLocation>
</comment>
<name>A0A1A3P540_MYCAS</name>
<evidence type="ECO:0000259" key="2">
    <source>
        <dbReference type="Pfam" id="PF05065"/>
    </source>
</evidence>
<organism evidence="3 4">
    <name type="scientific">Mycobacterium asiaticum</name>
    <dbReference type="NCBI Taxonomy" id="1790"/>
    <lineage>
        <taxon>Bacteria</taxon>
        <taxon>Bacillati</taxon>
        <taxon>Actinomycetota</taxon>
        <taxon>Actinomycetes</taxon>
        <taxon>Mycobacteriales</taxon>
        <taxon>Mycobacteriaceae</taxon>
        <taxon>Mycobacterium</taxon>
    </lineage>
</organism>
<gene>
    <name evidence="3" type="ORF">A5634_22280</name>
</gene>
<evidence type="ECO:0000256" key="1">
    <source>
        <dbReference type="ARBA" id="ARBA00004328"/>
    </source>
</evidence>
<protein>
    <recommendedName>
        <fullName evidence="2">Phage capsid-like C-terminal domain-containing protein</fullName>
    </recommendedName>
</protein>
<dbReference type="OrthoDB" id="3726891at2"/>
<evidence type="ECO:0000313" key="3">
    <source>
        <dbReference type="EMBL" id="OBK27707.1"/>
    </source>
</evidence>
<comment type="caution">
    <text evidence="3">The sequence shown here is derived from an EMBL/GenBank/DDBJ whole genome shotgun (WGS) entry which is preliminary data.</text>
</comment>
<dbReference type="InterPro" id="IPR054612">
    <property type="entry name" value="Phage_capsid-like_C"/>
</dbReference>
<dbReference type="NCBIfam" id="TIGR01554">
    <property type="entry name" value="major_cap_HK97"/>
    <property type="match status" value="1"/>
</dbReference>
<sequence>MGTPFNTTTAVKGLAPDLVTIPPAELIPEALIMKASTQAGFVDGDQPLVRLPFVAVDPDEAGFVPEAQTIDETDPDDREYLCATGKVALLLPISRELWQKAPSARLLSDAARTAVIRSANRAFLSQPPPTAPALTPPPGILRQTHAVSPDSVEESLDPVIDAVARIEADGGAATYILASPEAWAYVSKLRVQDGSNASLVGAGVDAAERRLLGLPVYVDRDVVGPSLVVADRSAVLSAVGPVNLATSEHHLFEKDSVALRITFRFGAVITWPERVVEIPVGMAS</sequence>
<accession>A0A1A3P540</accession>
<proteinExistence type="predicted"/>